<dbReference type="Proteomes" id="UP001500655">
    <property type="component" value="Unassembled WGS sequence"/>
</dbReference>
<dbReference type="RefSeq" id="WP_344075498.1">
    <property type="nucleotide sequence ID" value="NZ_BAAALS010000001.1"/>
</dbReference>
<sequence>MLVVTSNDIPGYEVLAVYGEVFGVTVRARNVGAGFTASFRSIGGGEIPEMTTLLLQSRNEAMGRMIYQAQQRGANAITAMRFDNGEIAGRWTEICAYGTAVWVAPVTDAAKRQYEALVAAGRMPHQQQYATNISEYGPPPSH</sequence>
<evidence type="ECO:0000313" key="3">
    <source>
        <dbReference type="EMBL" id="GAA1734629.1"/>
    </source>
</evidence>
<dbReference type="PANTHER" id="PTHR34068">
    <property type="entry name" value="UPF0145 PROTEIN YBJQ"/>
    <property type="match status" value="1"/>
</dbReference>
<dbReference type="EMBL" id="BAAALS010000001">
    <property type="protein sequence ID" value="GAA1734629.1"/>
    <property type="molecule type" value="Genomic_DNA"/>
</dbReference>
<name>A0ABN2JPE6_9ACTN</name>
<dbReference type="Pfam" id="PF01906">
    <property type="entry name" value="YbjQ_1"/>
    <property type="match status" value="1"/>
</dbReference>
<gene>
    <name evidence="3" type="ORF">GCM10009681_01010</name>
</gene>
<evidence type="ECO:0000313" key="4">
    <source>
        <dbReference type="Proteomes" id="UP001500655"/>
    </source>
</evidence>
<comment type="caution">
    <text evidence="3">The sequence shown here is derived from an EMBL/GenBank/DDBJ whole genome shotgun (WGS) entry which is preliminary data.</text>
</comment>
<dbReference type="InterPro" id="IPR002765">
    <property type="entry name" value="UPF0145_YbjQ-like"/>
</dbReference>
<keyword evidence="4" id="KW-1185">Reference proteome</keyword>
<evidence type="ECO:0000256" key="2">
    <source>
        <dbReference type="HAMAP-Rule" id="MF_00338"/>
    </source>
</evidence>
<dbReference type="HAMAP" id="MF_00338">
    <property type="entry name" value="UPF0145"/>
    <property type="match status" value="1"/>
</dbReference>
<dbReference type="PANTHER" id="PTHR34068:SF2">
    <property type="entry name" value="UPF0145 PROTEIN SCO3412"/>
    <property type="match status" value="1"/>
</dbReference>
<reference evidence="3 4" key="1">
    <citation type="journal article" date="2019" name="Int. J. Syst. Evol. Microbiol.">
        <title>The Global Catalogue of Microorganisms (GCM) 10K type strain sequencing project: providing services to taxonomists for standard genome sequencing and annotation.</title>
        <authorList>
            <consortium name="The Broad Institute Genomics Platform"/>
            <consortium name="The Broad Institute Genome Sequencing Center for Infectious Disease"/>
            <person name="Wu L."/>
            <person name="Ma J."/>
        </authorList>
    </citation>
    <scope>NUCLEOTIDE SEQUENCE [LARGE SCALE GENOMIC DNA]</scope>
    <source>
        <strain evidence="3 4">JCM 13249</strain>
    </source>
</reference>
<proteinExistence type="inferred from homology"/>
<accession>A0ABN2JPE6</accession>
<organism evidence="3 4">
    <name type="scientific">Luedemannella helvata</name>
    <dbReference type="NCBI Taxonomy" id="349315"/>
    <lineage>
        <taxon>Bacteria</taxon>
        <taxon>Bacillati</taxon>
        <taxon>Actinomycetota</taxon>
        <taxon>Actinomycetes</taxon>
        <taxon>Micromonosporales</taxon>
        <taxon>Micromonosporaceae</taxon>
        <taxon>Luedemannella</taxon>
    </lineage>
</organism>
<dbReference type="InterPro" id="IPR035439">
    <property type="entry name" value="UPF0145_dom_sf"/>
</dbReference>
<protein>
    <recommendedName>
        <fullName evidence="2">UPF0145 protein GCM10009681_01010</fullName>
    </recommendedName>
</protein>
<comment type="similarity">
    <text evidence="1 2">Belongs to the UPF0145 family.</text>
</comment>
<dbReference type="SUPFAM" id="SSF117782">
    <property type="entry name" value="YbjQ-like"/>
    <property type="match status" value="1"/>
</dbReference>
<evidence type="ECO:0000256" key="1">
    <source>
        <dbReference type="ARBA" id="ARBA00010751"/>
    </source>
</evidence>
<dbReference type="Gene3D" id="3.30.110.70">
    <property type="entry name" value="Hypothetical protein apc22750. Chain B"/>
    <property type="match status" value="1"/>
</dbReference>